<accession>A0A6J5RLS1</accession>
<proteinExistence type="predicted"/>
<sequence>MSATLVPTIKTSYNGTEMIEGFIKGWFNQFNIIPKKESVGVIWSQNAIETGSTTSMWNNNIGNVKFVPSSNQDDDNDKQYMMLANVWEIISGKKVIYQPPHQATWFRAFPTLEDGVGFHLDFLKNHRYRNAWAAVEAGDPAQFAHLLKVAKYYTAPEIDYVNAMNSYFKKFMKDKTFENVVLSLQPKLNVNADNTVTVSGDIDLATQPTTNVWDIVVDTLSKK</sequence>
<feature type="domain" description="Mannosyl-glycoprotein endo-beta-N-acetylglucosamidase-like" evidence="1">
    <location>
        <begin position="41"/>
        <end position="170"/>
    </location>
</feature>
<gene>
    <name evidence="2" type="ORF">UFOVP1290_522</name>
</gene>
<name>A0A6J5RLS1_9CAUD</name>
<dbReference type="GO" id="GO:0004040">
    <property type="term" value="F:amidase activity"/>
    <property type="evidence" value="ECO:0007669"/>
    <property type="project" value="InterPro"/>
</dbReference>
<dbReference type="Pfam" id="PF01832">
    <property type="entry name" value="Glucosaminidase"/>
    <property type="match status" value="1"/>
</dbReference>
<evidence type="ECO:0000259" key="1">
    <source>
        <dbReference type="Pfam" id="PF01832"/>
    </source>
</evidence>
<reference evidence="2" key="1">
    <citation type="submission" date="2020-05" db="EMBL/GenBank/DDBJ databases">
        <authorList>
            <person name="Chiriac C."/>
            <person name="Salcher M."/>
            <person name="Ghai R."/>
            <person name="Kavagutti S V."/>
        </authorList>
    </citation>
    <scope>NUCLEOTIDE SEQUENCE</scope>
</reference>
<protein>
    <submittedName>
        <fullName evidence="2">Mannosyl-glycoprotein endo-beta-N-acetylglucosamidase-like domain containing protein</fullName>
    </submittedName>
</protein>
<dbReference type="Gene3D" id="1.10.530.10">
    <property type="match status" value="1"/>
</dbReference>
<dbReference type="InterPro" id="IPR002901">
    <property type="entry name" value="MGlyc_endo_b_GlcNAc-like_dom"/>
</dbReference>
<organism evidence="2">
    <name type="scientific">uncultured Caudovirales phage</name>
    <dbReference type="NCBI Taxonomy" id="2100421"/>
    <lineage>
        <taxon>Viruses</taxon>
        <taxon>Duplodnaviria</taxon>
        <taxon>Heunggongvirae</taxon>
        <taxon>Uroviricota</taxon>
        <taxon>Caudoviricetes</taxon>
        <taxon>Peduoviridae</taxon>
        <taxon>Maltschvirus</taxon>
        <taxon>Maltschvirus maltsch</taxon>
    </lineage>
</organism>
<dbReference type="EMBL" id="LR797252">
    <property type="protein sequence ID" value="CAB4197002.1"/>
    <property type="molecule type" value="Genomic_DNA"/>
</dbReference>
<evidence type="ECO:0000313" key="2">
    <source>
        <dbReference type="EMBL" id="CAB4197002.1"/>
    </source>
</evidence>